<evidence type="ECO:0000313" key="8">
    <source>
        <dbReference type="EMBL" id="SEH83469.1"/>
    </source>
</evidence>
<name>A0A1H6LFE5_9GAMM</name>
<evidence type="ECO:0000256" key="7">
    <source>
        <dbReference type="SAM" id="SignalP"/>
    </source>
</evidence>
<evidence type="ECO:0000256" key="4">
    <source>
        <dbReference type="ARBA" id="ARBA00023295"/>
    </source>
</evidence>
<dbReference type="EMBL" id="FNXF01000005">
    <property type="protein sequence ID" value="SEH83469.1"/>
    <property type="molecule type" value="Genomic_DNA"/>
</dbReference>
<dbReference type="Proteomes" id="UP000199371">
    <property type="component" value="Unassembled WGS sequence"/>
</dbReference>
<dbReference type="Pfam" id="PF04616">
    <property type="entry name" value="Glyco_hydro_43"/>
    <property type="match status" value="1"/>
</dbReference>
<keyword evidence="2 7" id="KW-0732">Signal</keyword>
<feature type="chain" id="PRO_5011777212" evidence="7">
    <location>
        <begin position="25"/>
        <end position="346"/>
    </location>
</feature>
<evidence type="ECO:0000256" key="3">
    <source>
        <dbReference type="ARBA" id="ARBA00022801"/>
    </source>
</evidence>
<accession>A0A1H6LFE5</accession>
<dbReference type="PANTHER" id="PTHR43817:SF1">
    <property type="entry name" value="HYDROLASE, FAMILY 43, PUTATIVE (AFU_ORTHOLOGUE AFUA_3G01660)-RELATED"/>
    <property type="match status" value="1"/>
</dbReference>
<dbReference type="InterPro" id="IPR023296">
    <property type="entry name" value="Glyco_hydro_beta-prop_sf"/>
</dbReference>
<keyword evidence="3 6" id="KW-0378">Hydrolase</keyword>
<sequence length="346" mass="38573">MKLLPLFAVLAGLAGLSGCQPVNMATDNLTATQPVAVNNAVSAAFIPRRADPWVYKADNGYYFTASVPEFDRIELRFSPDIAGLANAQAKTVWRKKASGPMSANIWAPELHRIDGVWYLYVAAGEAERPFQIRMYVLANSAADPMQGQWQELGQMQSALDSFSLDATVFSHRGQHYMVWAQQDAARSYNSALVLAKMATPTRLEAPEVIISQPDLSWEQQGYKVNEGAAVLIRHGKIFIAYSASATDHRYAMGLLWADENADLLDPQSWHKAPEPVFQTRPEFNRYGPGHNSFVVGDNGEDLMFYHARDTQQLQGSPLTDGNRHTRWRQIHWSAAGLPLFNDHLPD</sequence>
<evidence type="ECO:0000313" key="9">
    <source>
        <dbReference type="Proteomes" id="UP000199371"/>
    </source>
</evidence>
<organism evidence="8 9">
    <name type="scientific">Rheinheimera pacifica</name>
    <dbReference type="NCBI Taxonomy" id="173990"/>
    <lineage>
        <taxon>Bacteria</taxon>
        <taxon>Pseudomonadati</taxon>
        <taxon>Pseudomonadota</taxon>
        <taxon>Gammaproteobacteria</taxon>
        <taxon>Chromatiales</taxon>
        <taxon>Chromatiaceae</taxon>
        <taxon>Rheinheimera</taxon>
    </lineage>
</organism>
<keyword evidence="9" id="KW-1185">Reference proteome</keyword>
<feature type="signal peptide" evidence="7">
    <location>
        <begin position="1"/>
        <end position="24"/>
    </location>
</feature>
<dbReference type="GO" id="GO:0004553">
    <property type="term" value="F:hydrolase activity, hydrolyzing O-glycosyl compounds"/>
    <property type="evidence" value="ECO:0007669"/>
    <property type="project" value="InterPro"/>
</dbReference>
<evidence type="ECO:0000256" key="6">
    <source>
        <dbReference type="RuleBase" id="RU361187"/>
    </source>
</evidence>
<dbReference type="PANTHER" id="PTHR43817">
    <property type="entry name" value="GLYCOSYL HYDROLASE"/>
    <property type="match status" value="1"/>
</dbReference>
<feature type="site" description="Important for catalytic activity, responsible for pKa modulation of the active site Glu and correct orientation of both the proton donor and substrate" evidence="5">
    <location>
        <position position="165"/>
    </location>
</feature>
<dbReference type="GO" id="GO:0005975">
    <property type="term" value="P:carbohydrate metabolic process"/>
    <property type="evidence" value="ECO:0007669"/>
    <property type="project" value="InterPro"/>
</dbReference>
<dbReference type="Gene3D" id="2.115.10.20">
    <property type="entry name" value="Glycosyl hydrolase domain, family 43"/>
    <property type="match status" value="1"/>
</dbReference>
<evidence type="ECO:0000256" key="2">
    <source>
        <dbReference type="ARBA" id="ARBA00022729"/>
    </source>
</evidence>
<dbReference type="PROSITE" id="PS51257">
    <property type="entry name" value="PROKAR_LIPOPROTEIN"/>
    <property type="match status" value="1"/>
</dbReference>
<evidence type="ECO:0000256" key="1">
    <source>
        <dbReference type="ARBA" id="ARBA00009865"/>
    </source>
</evidence>
<dbReference type="RefSeq" id="WP_092792225.1">
    <property type="nucleotide sequence ID" value="NZ_FNXF01000005.1"/>
</dbReference>
<dbReference type="InterPro" id="IPR006710">
    <property type="entry name" value="Glyco_hydro_43"/>
</dbReference>
<dbReference type="OrthoDB" id="177947at2"/>
<evidence type="ECO:0000256" key="5">
    <source>
        <dbReference type="PIRSR" id="PIRSR606710-2"/>
    </source>
</evidence>
<dbReference type="AlphaFoldDB" id="A0A1H6LFE5"/>
<dbReference type="STRING" id="173990.SAMN05660691_01664"/>
<protein>
    <submittedName>
        <fullName evidence="8">Beta-xylosidase, GH43 family</fullName>
    </submittedName>
</protein>
<keyword evidence="4 6" id="KW-0326">Glycosidase</keyword>
<comment type="similarity">
    <text evidence="1 6">Belongs to the glycosyl hydrolase 43 family.</text>
</comment>
<reference evidence="9" key="1">
    <citation type="submission" date="2016-10" db="EMBL/GenBank/DDBJ databases">
        <authorList>
            <person name="Varghese N."/>
            <person name="Submissions S."/>
        </authorList>
    </citation>
    <scope>NUCLEOTIDE SEQUENCE [LARGE SCALE GENOMIC DNA]</scope>
    <source>
        <strain evidence="9">DSM 17616</strain>
    </source>
</reference>
<gene>
    <name evidence="8" type="ORF">SAMN05660691_01664</name>
</gene>
<dbReference type="InterPro" id="IPR016828">
    <property type="entry name" value="Alpha-L-arabinofuranosidase"/>
</dbReference>
<dbReference type="SUPFAM" id="SSF75005">
    <property type="entry name" value="Arabinanase/levansucrase/invertase"/>
    <property type="match status" value="1"/>
</dbReference>
<proteinExistence type="inferred from homology"/>
<dbReference type="PIRSF" id="PIRSF025414">
    <property type="entry name" value="Alpha-L-arabinofuranosidase"/>
    <property type="match status" value="1"/>
</dbReference>